<evidence type="ECO:0000256" key="7">
    <source>
        <dbReference type="ARBA" id="ARBA00023133"/>
    </source>
</evidence>
<dbReference type="GO" id="GO:0004601">
    <property type="term" value="F:peroxidase activity"/>
    <property type="evidence" value="ECO:0007669"/>
    <property type="project" value="UniProtKB-KW"/>
</dbReference>
<dbReference type="GO" id="GO:0020037">
    <property type="term" value="F:heme binding"/>
    <property type="evidence" value="ECO:0007669"/>
    <property type="project" value="InterPro"/>
</dbReference>
<dbReference type="InterPro" id="IPR031332">
    <property type="entry name" value="CHDC"/>
</dbReference>
<feature type="active site" evidence="12">
    <location>
        <position position="145"/>
    </location>
</feature>
<comment type="catalytic activity">
    <reaction evidence="10">
        <text>Fe-coproporphyrin III + 2 H2O2 + 2 H(+) = heme b + 2 CO2 + 4 H2O</text>
        <dbReference type="Rhea" id="RHEA:56516"/>
        <dbReference type="ChEBI" id="CHEBI:15377"/>
        <dbReference type="ChEBI" id="CHEBI:15378"/>
        <dbReference type="ChEBI" id="CHEBI:16240"/>
        <dbReference type="ChEBI" id="CHEBI:16526"/>
        <dbReference type="ChEBI" id="CHEBI:60344"/>
        <dbReference type="ChEBI" id="CHEBI:68438"/>
        <dbReference type="EC" id="1.3.98.5"/>
    </reaction>
    <physiologicalReaction direction="left-to-right" evidence="10">
        <dbReference type="Rhea" id="RHEA:56517"/>
    </physiologicalReaction>
</comment>
<feature type="binding site" evidence="12">
    <location>
        <begin position="145"/>
        <end position="149"/>
    </location>
    <ligand>
        <name>Fe-coproporphyrin III</name>
        <dbReference type="ChEBI" id="CHEBI:68438"/>
    </ligand>
</feature>
<dbReference type="GO" id="GO:0046872">
    <property type="term" value="F:metal ion binding"/>
    <property type="evidence" value="ECO:0007669"/>
    <property type="project" value="UniProtKB-KW"/>
</dbReference>
<evidence type="ECO:0000256" key="8">
    <source>
        <dbReference type="ARBA" id="ARBA00029882"/>
    </source>
</evidence>
<comment type="caution">
    <text evidence="13">The sequence shown here is derived from an EMBL/GenBank/DDBJ whole genome shotgun (WGS) entry which is preliminary data.</text>
</comment>
<comment type="caution">
    <text evidence="12">Lacks conserved residue(s) required for the propagation of feature annotation.</text>
</comment>
<dbReference type="GO" id="GO:0006785">
    <property type="term" value="P:heme B biosynthetic process"/>
    <property type="evidence" value="ECO:0007669"/>
    <property type="project" value="UniProtKB-UniRule"/>
</dbReference>
<feature type="binding site" evidence="12">
    <location>
        <position position="185"/>
    </location>
    <ligand>
        <name>Fe-coproporphyrin III</name>
        <dbReference type="ChEBI" id="CHEBI:68438"/>
    </ligand>
</feature>
<dbReference type="KEGG" id="seqo:SE1039_04160"/>
<name>A0A9X4L552_9STAP</name>
<dbReference type="AlphaFoldDB" id="A0A9X4L552"/>
<comment type="catalytic activity">
    <reaction evidence="12">
        <text>harderoheme III + H2O2 + H(+) = heme b + CO2 + 2 H2O</text>
        <dbReference type="Rhea" id="RHEA:57944"/>
        <dbReference type="ChEBI" id="CHEBI:15377"/>
        <dbReference type="ChEBI" id="CHEBI:15378"/>
        <dbReference type="ChEBI" id="CHEBI:16240"/>
        <dbReference type="ChEBI" id="CHEBI:16526"/>
        <dbReference type="ChEBI" id="CHEBI:60344"/>
        <dbReference type="ChEBI" id="CHEBI:142463"/>
    </reaction>
</comment>
<keyword evidence="13" id="KW-0575">Peroxidase</keyword>
<dbReference type="InterPro" id="IPR010644">
    <property type="entry name" value="ChdC/CLD"/>
</dbReference>
<gene>
    <name evidence="12" type="primary">chdC</name>
    <name evidence="13" type="ORF">M4L89_10255</name>
</gene>
<evidence type="ECO:0000256" key="5">
    <source>
        <dbReference type="ARBA" id="ARBA00023002"/>
    </source>
</evidence>
<evidence type="ECO:0000256" key="3">
    <source>
        <dbReference type="ARBA" id="ARBA00022617"/>
    </source>
</evidence>
<dbReference type="NCBIfam" id="NF008913">
    <property type="entry name" value="PRK12276.1"/>
    <property type="match status" value="1"/>
</dbReference>
<dbReference type="EC" id="1.3.98.5" evidence="11 12"/>
<evidence type="ECO:0000256" key="11">
    <source>
        <dbReference type="ARBA" id="ARBA00050019"/>
    </source>
</evidence>
<keyword evidence="5 12" id="KW-0560">Oxidoreductase</keyword>
<reference evidence="13" key="1">
    <citation type="submission" date="2022-05" db="EMBL/GenBank/DDBJ databases">
        <title>Comparative genomics of Staphylococcus equorum isolates.</title>
        <authorList>
            <person name="Luelf R.H."/>
        </authorList>
    </citation>
    <scope>NUCLEOTIDE SEQUENCE</scope>
    <source>
        <strain evidence="13">TMW 2.2497</strain>
    </source>
</reference>
<evidence type="ECO:0000256" key="10">
    <source>
        <dbReference type="ARBA" id="ARBA00049896"/>
    </source>
</evidence>
<dbReference type="InterPro" id="IPR011008">
    <property type="entry name" value="Dimeric_a/b-barrel"/>
</dbReference>
<dbReference type="SUPFAM" id="SSF54909">
    <property type="entry name" value="Dimeric alpha+beta barrel"/>
    <property type="match status" value="1"/>
</dbReference>
<evidence type="ECO:0000256" key="9">
    <source>
        <dbReference type="ARBA" id="ARBA00030236"/>
    </source>
</evidence>
<dbReference type="PANTHER" id="PTHR36843">
    <property type="entry name" value="HEME-DEPENDENT PEROXIDASE YWFI-RELATED"/>
    <property type="match status" value="1"/>
</dbReference>
<comment type="pathway">
    <text evidence="12">Porphyrin-containing compound metabolism; protoheme biosynthesis.</text>
</comment>
<keyword evidence="14" id="KW-1185">Reference proteome</keyword>
<dbReference type="PANTHER" id="PTHR36843:SF1">
    <property type="entry name" value="COPROHEME DECARBOXYLASE"/>
    <property type="match status" value="1"/>
</dbReference>
<evidence type="ECO:0000256" key="1">
    <source>
        <dbReference type="ARBA" id="ARBA00009276"/>
    </source>
</evidence>
<dbReference type="Gene3D" id="3.30.70.1030">
    <property type="entry name" value="Apc35880, domain 1"/>
    <property type="match status" value="2"/>
</dbReference>
<feature type="binding site" description="axial binding residue" evidence="12">
    <location>
        <position position="172"/>
    </location>
    <ligand>
        <name>Fe-coproporphyrin III</name>
        <dbReference type="ChEBI" id="CHEBI:68438"/>
    </ligand>
    <ligandPart>
        <name>Fe</name>
        <dbReference type="ChEBI" id="CHEBI:18248"/>
    </ligandPart>
</feature>
<comment type="function">
    <text evidence="12">Involved in coproporphyrin-dependent heme b biosynthesis. Catalyzes the decarboxylation of Fe-coproporphyrin III (coproheme) to heme b (protoheme IX), the last step of the pathway. The reaction occurs in a stepwise manner with a three-propionate intermediate.</text>
</comment>
<comment type="similarity">
    <text evidence="1 12">Belongs to the ChdC family. Type 1 subfamily.</text>
</comment>
<evidence type="ECO:0000256" key="4">
    <source>
        <dbReference type="ARBA" id="ARBA00022723"/>
    </source>
</evidence>
<organism evidence="13 14">
    <name type="scientific">Staphylococcus equorum</name>
    <dbReference type="NCBI Taxonomy" id="246432"/>
    <lineage>
        <taxon>Bacteria</taxon>
        <taxon>Bacillati</taxon>
        <taxon>Bacillota</taxon>
        <taxon>Bacilli</taxon>
        <taxon>Bacillales</taxon>
        <taxon>Staphylococcaceae</taxon>
        <taxon>Staphylococcus</taxon>
    </lineage>
</organism>
<dbReference type="EMBL" id="JAMBQA010000005">
    <property type="protein sequence ID" value="MDG0846602.1"/>
    <property type="molecule type" value="Genomic_DNA"/>
</dbReference>
<evidence type="ECO:0000313" key="13">
    <source>
        <dbReference type="EMBL" id="MDG0846602.1"/>
    </source>
</evidence>
<proteinExistence type="inferred from homology"/>
<feature type="binding site" evidence="12">
    <location>
        <position position="131"/>
    </location>
    <ligand>
        <name>Fe-coproporphyrin III</name>
        <dbReference type="ChEBI" id="CHEBI:68438"/>
    </ligand>
</feature>
<dbReference type="Proteomes" id="UP001152422">
    <property type="component" value="Unassembled WGS sequence"/>
</dbReference>
<protein>
    <recommendedName>
        <fullName evidence="2 12">Coproheme decarboxylase</fullName>
        <ecNumber evidence="11 12">1.3.98.5</ecNumber>
    </recommendedName>
    <alternativeName>
        <fullName evidence="8 12">Coproheme III oxidative decarboxylase</fullName>
    </alternativeName>
    <alternativeName>
        <fullName evidence="9 12">Hydrogen peroxide-dependent heme synthase</fullName>
    </alternativeName>
</protein>
<keyword evidence="7 12" id="KW-0350">Heme biosynthesis</keyword>
<accession>A0A9X4L552</accession>
<sequence length="249" mass="29287">MPQVPETLDGWYSLHLLYAIDWTTLRLVPEEERQSLVEELQSFLDKHAEARTNNAGDHAFYNINGQKADLLLWVLRPEMKDLNAFENEFNKLKITDFLIPTYSYVSIIELGNYLAGKSDEDPYENPHIKPRLFPELPRTEYICFYPMDKRRGETYNWYMLPLEDRKKLMHDHGMIGRQYAGKIKQFITGSVGFDDHEWGVTLFAEDPLQFKKIVYEMRFDETTARYGDFGSFFVGNIITKDVLQDLFSL</sequence>
<dbReference type="GO" id="GO:0016634">
    <property type="term" value="F:oxidoreductase activity, acting on the CH-CH group of donors, oxygen as acceptor"/>
    <property type="evidence" value="ECO:0007669"/>
    <property type="project" value="UniProtKB-UniRule"/>
</dbReference>
<comment type="cofactor">
    <cofactor evidence="12">
        <name>Fe-coproporphyrin III</name>
        <dbReference type="ChEBI" id="CHEBI:68438"/>
    </cofactor>
    <text evidence="12">Fe-coproporphyrin III acts as both substrate and redox cofactor.</text>
</comment>
<evidence type="ECO:0000256" key="6">
    <source>
        <dbReference type="ARBA" id="ARBA00023004"/>
    </source>
</evidence>
<keyword evidence="6 12" id="KW-0408">Iron</keyword>
<evidence type="ECO:0000256" key="2">
    <source>
        <dbReference type="ARBA" id="ARBA00014413"/>
    </source>
</evidence>
<dbReference type="HAMAP" id="MF_01442">
    <property type="entry name" value="Coproheme_decarbox_1"/>
    <property type="match status" value="1"/>
</dbReference>
<keyword evidence="3 12" id="KW-0349">Heme</keyword>
<comment type="catalytic activity">
    <reaction evidence="12">
        <text>Fe-coproporphyrin III + H2O2 + H(+) = harderoheme III + CO2 + 2 H2O</text>
        <dbReference type="Rhea" id="RHEA:57940"/>
        <dbReference type="ChEBI" id="CHEBI:15377"/>
        <dbReference type="ChEBI" id="CHEBI:15378"/>
        <dbReference type="ChEBI" id="CHEBI:16240"/>
        <dbReference type="ChEBI" id="CHEBI:16526"/>
        <dbReference type="ChEBI" id="CHEBI:68438"/>
        <dbReference type="ChEBI" id="CHEBI:142463"/>
    </reaction>
</comment>
<evidence type="ECO:0000313" key="14">
    <source>
        <dbReference type="Proteomes" id="UP001152422"/>
    </source>
</evidence>
<keyword evidence="4 12" id="KW-0479">Metal-binding</keyword>
<dbReference type="RefSeq" id="WP_056935319.1">
    <property type="nucleotide sequence ID" value="NZ_CP013114.1"/>
</dbReference>
<dbReference type="Pfam" id="PF06778">
    <property type="entry name" value="Chlor_dismutase"/>
    <property type="match status" value="1"/>
</dbReference>
<evidence type="ECO:0000256" key="12">
    <source>
        <dbReference type="HAMAP-Rule" id="MF_01442"/>
    </source>
</evidence>